<sequence>MSRGMGGHSPSNISHHLKGIDFPAGKHDLLKQAERNSADEDVLDTLKQMPDERYESMADVMKGYGSMH</sequence>
<gene>
    <name evidence="2" type="ORF">ACFFGX_09535</name>
</gene>
<feature type="region of interest" description="Disordered" evidence="1">
    <location>
        <begin position="1"/>
        <end position="28"/>
    </location>
</feature>
<evidence type="ECO:0000256" key="1">
    <source>
        <dbReference type="SAM" id="MobiDB-lite"/>
    </source>
</evidence>
<dbReference type="RefSeq" id="WP_376945188.1">
    <property type="nucleotide sequence ID" value="NZ_CP171449.1"/>
</dbReference>
<dbReference type="InterPro" id="IPR021527">
    <property type="entry name" value="DUF2795"/>
</dbReference>
<evidence type="ECO:0000313" key="3">
    <source>
        <dbReference type="Proteomes" id="UP001589891"/>
    </source>
</evidence>
<name>A0ABV6SJV1_AZOPA</name>
<evidence type="ECO:0000313" key="2">
    <source>
        <dbReference type="EMBL" id="MFC0709819.1"/>
    </source>
</evidence>
<organism evidence="2 3">
    <name type="scientific">Azorhizophilus paspali</name>
    <name type="common">Azotobacter paspali</name>
    <dbReference type="NCBI Taxonomy" id="69963"/>
    <lineage>
        <taxon>Bacteria</taxon>
        <taxon>Pseudomonadati</taxon>
        <taxon>Pseudomonadota</taxon>
        <taxon>Gammaproteobacteria</taxon>
        <taxon>Pseudomonadales</taxon>
        <taxon>Pseudomonadaceae</taxon>
        <taxon>Azorhizophilus</taxon>
    </lineage>
</organism>
<dbReference type="Proteomes" id="UP001589891">
    <property type="component" value="Unassembled WGS sequence"/>
</dbReference>
<dbReference type="Pfam" id="PF11387">
    <property type="entry name" value="DUF2795"/>
    <property type="match status" value="1"/>
</dbReference>
<keyword evidence="3" id="KW-1185">Reference proteome</keyword>
<reference evidence="2 3" key="1">
    <citation type="submission" date="2024-09" db="EMBL/GenBank/DDBJ databases">
        <authorList>
            <person name="Sun Q."/>
            <person name="Mori K."/>
        </authorList>
    </citation>
    <scope>NUCLEOTIDE SEQUENCE [LARGE SCALE GENOMIC DNA]</scope>
    <source>
        <strain evidence="2 3">NCAIM B.01794</strain>
    </source>
</reference>
<proteinExistence type="predicted"/>
<protein>
    <submittedName>
        <fullName evidence="2">DUF2795 domain-containing protein</fullName>
    </submittedName>
</protein>
<comment type="caution">
    <text evidence="2">The sequence shown here is derived from an EMBL/GenBank/DDBJ whole genome shotgun (WGS) entry which is preliminary data.</text>
</comment>
<dbReference type="EMBL" id="JBHLSS010000051">
    <property type="protein sequence ID" value="MFC0709819.1"/>
    <property type="molecule type" value="Genomic_DNA"/>
</dbReference>
<accession>A0ABV6SJV1</accession>